<evidence type="ECO:0000313" key="4">
    <source>
        <dbReference type="Proteomes" id="UP000286715"/>
    </source>
</evidence>
<name>A0A401XNQ3_9FLAO</name>
<evidence type="ECO:0000313" key="3">
    <source>
        <dbReference type="EMBL" id="GCD78593.1"/>
    </source>
</evidence>
<feature type="chain" id="PRO_5019119937" evidence="2">
    <location>
        <begin position="20"/>
        <end position="58"/>
    </location>
</feature>
<keyword evidence="4" id="KW-1185">Reference proteome</keyword>
<feature type="signal peptide" evidence="2">
    <location>
        <begin position="1"/>
        <end position="19"/>
    </location>
</feature>
<dbReference type="Proteomes" id="UP000286715">
    <property type="component" value="Unassembled WGS sequence"/>
</dbReference>
<reference evidence="3 4" key="1">
    <citation type="submission" date="2018-11" db="EMBL/GenBank/DDBJ databases">
        <title>Schleiferia aggregans sp. nov., a moderately thermophilic heterotrophic bacterium isolated from microbial mats at a terrestrial hot spring.</title>
        <authorList>
            <person name="Iino T."/>
            <person name="Ohkuma M."/>
            <person name="Haruta S."/>
        </authorList>
    </citation>
    <scope>NUCLEOTIDE SEQUENCE [LARGE SCALE GENOMIC DNA]</scope>
    <source>
        <strain evidence="3 4">LA</strain>
    </source>
</reference>
<comment type="caution">
    <text evidence="3">The sequence shown here is derived from an EMBL/GenBank/DDBJ whole genome shotgun (WGS) entry which is preliminary data.</text>
</comment>
<accession>A0A401XNQ3</accession>
<protein>
    <submittedName>
        <fullName evidence="3">Uncharacterized protein</fullName>
    </submittedName>
</protein>
<keyword evidence="2" id="KW-0732">Signal</keyword>
<evidence type="ECO:0000256" key="1">
    <source>
        <dbReference type="SAM" id="MobiDB-lite"/>
    </source>
</evidence>
<dbReference type="RefSeq" id="WP_160160592.1">
    <property type="nucleotide sequence ID" value="NZ_BHZE01000027.1"/>
</dbReference>
<dbReference type="EMBL" id="BHZE01000027">
    <property type="protein sequence ID" value="GCD78593.1"/>
    <property type="molecule type" value="Genomic_DNA"/>
</dbReference>
<evidence type="ECO:0000256" key="2">
    <source>
        <dbReference type="SAM" id="SignalP"/>
    </source>
</evidence>
<dbReference type="OrthoDB" id="9949895at2"/>
<dbReference type="AlphaFoldDB" id="A0A401XNQ3"/>
<proteinExistence type="predicted"/>
<gene>
    <name evidence="3" type="ORF">JCM31826_20750</name>
</gene>
<organism evidence="3 4">
    <name type="scientific">Thermaurantimonas aggregans</name>
    <dbReference type="NCBI Taxonomy" id="2173829"/>
    <lineage>
        <taxon>Bacteria</taxon>
        <taxon>Pseudomonadati</taxon>
        <taxon>Bacteroidota</taxon>
        <taxon>Flavobacteriia</taxon>
        <taxon>Flavobacteriales</taxon>
        <taxon>Schleiferiaceae</taxon>
        <taxon>Thermaurantimonas</taxon>
    </lineage>
</organism>
<feature type="region of interest" description="Disordered" evidence="1">
    <location>
        <begin position="21"/>
        <end position="58"/>
    </location>
</feature>
<sequence>MRKIALFFAITALPIMMMATEPEKKSEKEGCKTEKAEKKSCGSEKSEAKGCCSSKKPS</sequence>
<feature type="compositionally biased region" description="Basic and acidic residues" evidence="1">
    <location>
        <begin position="21"/>
        <end position="48"/>
    </location>
</feature>